<organism evidence="1 2">
    <name type="scientific">Candidatus Jorgensenbacteria bacterium GW2011_GWC1_48_8</name>
    <dbReference type="NCBI Taxonomy" id="1618666"/>
    <lineage>
        <taxon>Bacteria</taxon>
        <taxon>Candidatus Joergenseniibacteriota</taxon>
    </lineage>
</organism>
<proteinExistence type="predicted"/>
<gene>
    <name evidence="1" type="ORF">UY32_C0028G0008</name>
</gene>
<name>A0A0G1UVQ0_9BACT</name>
<evidence type="ECO:0000313" key="2">
    <source>
        <dbReference type="Proteomes" id="UP000034600"/>
    </source>
</evidence>
<protein>
    <submittedName>
        <fullName evidence="1">Uncharacterized protein</fullName>
    </submittedName>
</protein>
<sequence>MLGGLPLGGAQPNQLDKGIMIDGDVLLGNLPRPSFTELSANRFTLVGLGVLNYYNESQLEKFVPLIQELHDMDMRVFTMRYSNYTTTLKYAELAAQLGFDVIEIDEPFAHSFTENQIVSVVENVTAMYPQVRFIITDWSLPHLITLYALTAEMRNVDIAVDNYDSLQYVQWNSDLARKYGKQPYTWLMFIGNRHSSRNLQAWLNATQATNSNLLLFLIDAAQKWQSQWSLLSPATPIPEIPTSIIPITVMALLLTLVVRKKDS</sequence>
<reference evidence="1 2" key="1">
    <citation type="journal article" date="2015" name="Nature">
        <title>rRNA introns, odd ribosomes, and small enigmatic genomes across a large radiation of phyla.</title>
        <authorList>
            <person name="Brown C.T."/>
            <person name="Hug L.A."/>
            <person name="Thomas B.C."/>
            <person name="Sharon I."/>
            <person name="Castelle C.J."/>
            <person name="Singh A."/>
            <person name="Wilkins M.J."/>
            <person name="Williams K.H."/>
            <person name="Banfield J.F."/>
        </authorList>
    </citation>
    <scope>NUCLEOTIDE SEQUENCE [LARGE SCALE GENOMIC DNA]</scope>
</reference>
<comment type="caution">
    <text evidence="1">The sequence shown here is derived from an EMBL/GenBank/DDBJ whole genome shotgun (WGS) entry which is preliminary data.</text>
</comment>
<accession>A0A0G1UVQ0</accession>
<dbReference type="EMBL" id="LCPO01000028">
    <property type="protein sequence ID" value="KKU98349.1"/>
    <property type="molecule type" value="Genomic_DNA"/>
</dbReference>
<evidence type="ECO:0000313" key="1">
    <source>
        <dbReference type="EMBL" id="KKU98349.1"/>
    </source>
</evidence>
<dbReference type="AlphaFoldDB" id="A0A0G1UVQ0"/>
<dbReference type="Proteomes" id="UP000034600">
    <property type="component" value="Unassembled WGS sequence"/>
</dbReference>